<evidence type="ECO:0000256" key="1">
    <source>
        <dbReference type="SAM" id="MobiDB-lite"/>
    </source>
</evidence>
<evidence type="ECO:0000313" key="3">
    <source>
        <dbReference type="Proteomes" id="UP000002774"/>
    </source>
</evidence>
<reference evidence="2" key="1">
    <citation type="submission" date="2011-09" db="EMBL/GenBank/DDBJ databases">
        <title>The permanent draft genome of Mucilaginibacter paludis DSM 18603.</title>
        <authorList>
            <consortium name="US DOE Joint Genome Institute (JGI-PGF)"/>
            <person name="Lucas S."/>
            <person name="Han J."/>
            <person name="Lapidus A."/>
            <person name="Bruce D."/>
            <person name="Goodwin L."/>
            <person name="Pitluck S."/>
            <person name="Peters L."/>
            <person name="Kyrpides N."/>
            <person name="Mavromatis K."/>
            <person name="Ivanova N."/>
            <person name="Mikhailova N."/>
            <person name="Held B."/>
            <person name="Detter J.C."/>
            <person name="Tapia R."/>
            <person name="Han C."/>
            <person name="Land M."/>
            <person name="Hauser L."/>
            <person name="Markowitz V."/>
            <person name="Cheng J.-F."/>
            <person name="Hugenholtz P."/>
            <person name="Woyke T."/>
            <person name="Wu D."/>
            <person name="Tindall B."/>
            <person name="Brambilla E."/>
            <person name="Klenk H.-P."/>
            <person name="Eisen J.A."/>
        </authorList>
    </citation>
    <scope>NUCLEOTIDE SEQUENCE [LARGE SCALE GENOMIC DNA]</scope>
    <source>
        <strain evidence="2">DSM 18603</strain>
    </source>
</reference>
<gene>
    <name evidence="2" type="ORF">Mucpa_5751</name>
</gene>
<keyword evidence="3" id="KW-1185">Reference proteome</keyword>
<evidence type="ECO:0000313" key="2">
    <source>
        <dbReference type="EMBL" id="EHQ29819.1"/>
    </source>
</evidence>
<dbReference type="HOGENOM" id="CLU_930059_0_0_10"/>
<protein>
    <submittedName>
        <fullName evidence="2">Uncharacterized protein</fullName>
    </submittedName>
</protein>
<sequence length="299" mass="35426">MRIVYNPNDVSREIASHDNFKHFHRDGKKWAKHGIHFEIGNFEKHVAKVLSDKETVVRAGLKSRDFYYSEKYKSTVIVDYGGKDKGTCYYTKNKNNFNNIVLEDNKQRKLLKLQLPKELKGGHKALYDLKSIRKKERQLKNNFKTFNKTGPNARKHRATKTLEKKIKRNSEKNKNQYKAKEKLADRKLKIEQNKQKQAQARLQNERKKVLIAELHKKKEQDARLKLEAQKKKEAAIAKEQAIKNAPQKSDEMKKNEQKKQLDIVQQEALEREQARQRRLRELEEARLQNQKDITKGYHK</sequence>
<dbReference type="STRING" id="714943.Mucpa_5751"/>
<feature type="region of interest" description="Disordered" evidence="1">
    <location>
        <begin position="229"/>
        <end position="265"/>
    </location>
</feature>
<organism evidence="2 3">
    <name type="scientific">Mucilaginibacter paludis DSM 18603</name>
    <dbReference type="NCBI Taxonomy" id="714943"/>
    <lineage>
        <taxon>Bacteria</taxon>
        <taxon>Pseudomonadati</taxon>
        <taxon>Bacteroidota</taxon>
        <taxon>Sphingobacteriia</taxon>
        <taxon>Sphingobacteriales</taxon>
        <taxon>Sphingobacteriaceae</taxon>
        <taxon>Mucilaginibacter</taxon>
    </lineage>
</organism>
<accession>H1Y5P3</accession>
<dbReference type="EMBL" id="CM001403">
    <property type="protein sequence ID" value="EHQ29819.1"/>
    <property type="molecule type" value="Genomic_DNA"/>
</dbReference>
<dbReference type="Proteomes" id="UP000002774">
    <property type="component" value="Chromosome"/>
</dbReference>
<dbReference type="RefSeq" id="WP_008511229.1">
    <property type="nucleotide sequence ID" value="NZ_CM001403.1"/>
</dbReference>
<proteinExistence type="predicted"/>
<dbReference type="AlphaFoldDB" id="H1Y5P3"/>
<feature type="compositionally biased region" description="Basic and acidic residues" evidence="1">
    <location>
        <begin position="248"/>
        <end position="261"/>
    </location>
</feature>
<name>H1Y5P3_9SPHI</name>